<dbReference type="Proteomes" id="UP000595897">
    <property type="component" value="Chromosome"/>
</dbReference>
<gene>
    <name evidence="4" type="ORF">bsdtb5_31040</name>
</gene>
<evidence type="ECO:0000259" key="3">
    <source>
        <dbReference type="Pfam" id="PF19789"/>
    </source>
</evidence>
<dbReference type="PROSITE" id="PS51257">
    <property type="entry name" value="PROKAR_LIPOPROTEIN"/>
    <property type="match status" value="1"/>
</dbReference>
<feature type="chain" id="PRO_5039297988" description="BIG2 domain-containing protein" evidence="1">
    <location>
        <begin position="24"/>
        <end position="347"/>
    </location>
</feature>
<dbReference type="Gene3D" id="2.60.40.1080">
    <property type="match status" value="1"/>
</dbReference>
<dbReference type="InterPro" id="IPR003343">
    <property type="entry name" value="Big_2"/>
</dbReference>
<feature type="domain" description="BIG2" evidence="2">
    <location>
        <begin position="274"/>
        <end position="331"/>
    </location>
</feature>
<proteinExistence type="predicted"/>
<dbReference type="SUPFAM" id="SSF49373">
    <property type="entry name" value="Invasin/intimin cell-adhesion fragments"/>
    <property type="match status" value="1"/>
</dbReference>
<evidence type="ECO:0000313" key="4">
    <source>
        <dbReference type="EMBL" id="BCN31809.1"/>
    </source>
</evidence>
<dbReference type="KEGG" id="ahb:bsdtb5_31040"/>
<organism evidence="4 5">
    <name type="scientific">Anaeromicropila herbilytica</name>
    <dbReference type="NCBI Taxonomy" id="2785025"/>
    <lineage>
        <taxon>Bacteria</taxon>
        <taxon>Bacillati</taxon>
        <taxon>Bacillota</taxon>
        <taxon>Clostridia</taxon>
        <taxon>Lachnospirales</taxon>
        <taxon>Lachnospiraceae</taxon>
        <taxon>Anaeromicropila</taxon>
    </lineage>
</organism>
<name>A0A7R7EMZ6_9FIRM</name>
<evidence type="ECO:0000259" key="2">
    <source>
        <dbReference type="Pfam" id="PF02368"/>
    </source>
</evidence>
<dbReference type="EMBL" id="AP024169">
    <property type="protein sequence ID" value="BCN31809.1"/>
    <property type="molecule type" value="Genomic_DNA"/>
</dbReference>
<dbReference type="RefSeq" id="WP_271712900.1">
    <property type="nucleotide sequence ID" value="NZ_AP024169.1"/>
</dbReference>
<evidence type="ECO:0008006" key="6">
    <source>
        <dbReference type="Google" id="ProtNLM"/>
    </source>
</evidence>
<dbReference type="AlphaFoldDB" id="A0A7R7EMZ6"/>
<feature type="signal peptide" evidence="1">
    <location>
        <begin position="1"/>
        <end position="23"/>
    </location>
</feature>
<accession>A0A7R7EMZ6</accession>
<dbReference type="InterPro" id="IPR008964">
    <property type="entry name" value="Invasin/intimin_cell_adhesion"/>
</dbReference>
<dbReference type="InterPro" id="IPR046240">
    <property type="entry name" value="DUF6273"/>
</dbReference>
<evidence type="ECO:0000313" key="5">
    <source>
        <dbReference type="Proteomes" id="UP000595897"/>
    </source>
</evidence>
<dbReference type="Pfam" id="PF19789">
    <property type="entry name" value="DUF6273"/>
    <property type="match status" value="1"/>
</dbReference>
<feature type="domain" description="DUF6273" evidence="3">
    <location>
        <begin position="60"/>
        <end position="235"/>
    </location>
</feature>
<protein>
    <recommendedName>
        <fullName evidence="6">BIG2 domain-containing protein</fullName>
    </recommendedName>
</protein>
<sequence>MKKVFTMLLVFLMVMSCFSNVNVQAESDISLKIGDYIEFGKYLDTPITWRVIDNNSDGILLISDKILCLKAFCAQSPNNKYGSSEFSESTLRTWLNSDAYSIDYAELSEYVPNKRNVEYNAYVGEEGFLHYFTSHEKNLINEITLDNLRTKVFMLSQNELDQYLSKSLFNQGYAYPTPEAVKNSEYVVKDTEYCDYWIREKFDAGVYIMRGRKEGSTTRQPKNGRIGVRPALYLSVTSDDISSGSGSEVSPYIIDRKDVKTPSNKEKKSKIMLRFDKKEVALNVNEIIQLKVKGASKNDKITWKSSDKLIAIVDNLGNVKGIRPGIAKIYASCRGSKVFCYVEVKEN</sequence>
<dbReference type="Pfam" id="PF02368">
    <property type="entry name" value="Big_2"/>
    <property type="match status" value="1"/>
</dbReference>
<keyword evidence="1" id="KW-0732">Signal</keyword>
<keyword evidence="5" id="KW-1185">Reference proteome</keyword>
<reference evidence="4 5" key="1">
    <citation type="submission" date="2020-11" db="EMBL/GenBank/DDBJ databases">
        <title>Draft genome sequencing of a Lachnospiraceae strain isolated from anoxic soil subjected to BSD treatment.</title>
        <authorList>
            <person name="Uek A."/>
            <person name="Tonouchi A."/>
        </authorList>
    </citation>
    <scope>NUCLEOTIDE SEQUENCE [LARGE SCALE GENOMIC DNA]</scope>
    <source>
        <strain evidence="4 5">TB5</strain>
    </source>
</reference>
<evidence type="ECO:0000256" key="1">
    <source>
        <dbReference type="SAM" id="SignalP"/>
    </source>
</evidence>